<keyword evidence="8" id="KW-0539">Nucleus</keyword>
<name>A0ABQ9U601_SAGOE</name>
<dbReference type="SUPFAM" id="SSF47240">
    <property type="entry name" value="Ferritin-like"/>
    <property type="match status" value="1"/>
</dbReference>
<comment type="subcellular location">
    <subcellularLocation>
        <location evidence="1">Nucleus</location>
    </subcellularLocation>
</comment>
<dbReference type="PROSITE" id="PS50905">
    <property type="entry name" value="FERRITIN_LIKE"/>
    <property type="match status" value="1"/>
</dbReference>
<dbReference type="PANTHER" id="PTHR28672">
    <property type="entry name" value="ANAPHASE-PROMOTING COMPLEX SUBUNIT 13"/>
    <property type="match status" value="1"/>
</dbReference>
<evidence type="ECO:0000256" key="3">
    <source>
        <dbReference type="ARBA" id="ARBA00006940"/>
    </source>
</evidence>
<evidence type="ECO:0000256" key="10">
    <source>
        <dbReference type="ARBA" id="ARBA00031338"/>
    </source>
</evidence>
<evidence type="ECO:0000313" key="14">
    <source>
        <dbReference type="EMBL" id="KAK2092486.1"/>
    </source>
</evidence>
<gene>
    <name evidence="14" type="ORF">P7K49_029014</name>
</gene>
<feature type="domain" description="Ferritin-like diiron" evidence="13">
    <location>
        <begin position="1"/>
        <end position="60"/>
    </location>
</feature>
<evidence type="ECO:0000256" key="8">
    <source>
        <dbReference type="ARBA" id="ARBA00023242"/>
    </source>
</evidence>
<evidence type="ECO:0000256" key="5">
    <source>
        <dbReference type="ARBA" id="ARBA00022618"/>
    </source>
</evidence>
<comment type="function">
    <text evidence="11">Component of the anaphase promoting complex/cyclosome (APC/C), a cell cycle-regulated E3 ubiquitin ligase that controls progression through mitosis and the G1 phase of the cell cycle. The APC/C complex acts by mediating ubiquitination and subsequent degradation of target proteins: it mainly mediates the formation of 'Lys-11'-linked polyubiquitin chains and, to a lower extent, the formation of 'Lys-48'- and 'Lys-63'-linked polyubiquitin chains. The APC/C complex catalyzes assembly of branched 'Lys-11'-/'Lys-48'-linked branched ubiquitin chains on target proteins.</text>
</comment>
<evidence type="ECO:0000256" key="9">
    <source>
        <dbReference type="ARBA" id="ARBA00023306"/>
    </source>
</evidence>
<accession>A0ABQ9U601</accession>
<keyword evidence="5" id="KW-0132">Cell division</keyword>
<evidence type="ECO:0000313" key="15">
    <source>
        <dbReference type="Proteomes" id="UP001266305"/>
    </source>
</evidence>
<protein>
    <recommendedName>
        <fullName evidence="4">Anaphase-promoting complex subunit 13</fullName>
    </recommendedName>
    <alternativeName>
        <fullName evidence="10">Cyclosome subunit 13</fullName>
    </alternativeName>
</protein>
<keyword evidence="15" id="KW-1185">Reference proteome</keyword>
<dbReference type="InterPro" id="IPR009040">
    <property type="entry name" value="Ferritin-like_diiron"/>
</dbReference>
<evidence type="ECO:0000256" key="1">
    <source>
        <dbReference type="ARBA" id="ARBA00004123"/>
    </source>
</evidence>
<keyword evidence="6" id="KW-0498">Mitosis</keyword>
<dbReference type="EMBL" id="JASSZA010000015">
    <property type="protein sequence ID" value="KAK2092486.1"/>
    <property type="molecule type" value="Genomic_DNA"/>
</dbReference>
<dbReference type="InterPro" id="IPR012347">
    <property type="entry name" value="Ferritin-like"/>
</dbReference>
<evidence type="ECO:0000259" key="13">
    <source>
        <dbReference type="PROSITE" id="PS50905"/>
    </source>
</evidence>
<dbReference type="PANTHER" id="PTHR28672:SF1">
    <property type="entry name" value="ANAPHASE-PROMOTING COMPLEX SUBUNIT 13"/>
    <property type="match status" value="1"/>
</dbReference>
<reference evidence="14 15" key="1">
    <citation type="submission" date="2023-05" db="EMBL/GenBank/DDBJ databases">
        <title>B98-5 Cell Line De Novo Hybrid Assembly: An Optical Mapping Approach.</title>
        <authorList>
            <person name="Kananen K."/>
            <person name="Auerbach J.A."/>
            <person name="Kautto E."/>
            <person name="Blachly J.S."/>
        </authorList>
    </citation>
    <scope>NUCLEOTIDE SEQUENCE [LARGE SCALE GENOMIC DNA]</scope>
    <source>
        <strain evidence="14">B95-8</strain>
        <tissue evidence="14">Cell line</tissue>
    </source>
</reference>
<comment type="caution">
    <text evidence="14">The sequence shown here is derived from an EMBL/GenBank/DDBJ whole genome shotgun (WGS) entry which is preliminary data.</text>
</comment>
<comment type="pathway">
    <text evidence="2">Protein modification; protein ubiquitination.</text>
</comment>
<evidence type="ECO:0000256" key="11">
    <source>
        <dbReference type="ARBA" id="ARBA00045696"/>
    </source>
</evidence>
<feature type="region of interest" description="Disordered" evidence="12">
    <location>
        <begin position="99"/>
        <end position="119"/>
    </location>
</feature>
<dbReference type="InterPro" id="IPR009078">
    <property type="entry name" value="Ferritin-like_SF"/>
</dbReference>
<sequence length="141" mass="16181">MEAAMALKKNRNQALLHLHALGSTRTDPHPCDLPEHHFLDEEVNLTKKMGEQLTNLPGWLGRRLGWKMDSEVQRDGRILDLIDDTWREDKLPYEDVAIPLNKLPEPEQDNGGTTESIKEQEIKWTDLALQYLHENVPPVGN</sequence>
<dbReference type="Proteomes" id="UP001266305">
    <property type="component" value="Unassembled WGS sequence"/>
</dbReference>
<evidence type="ECO:0000256" key="7">
    <source>
        <dbReference type="ARBA" id="ARBA00022786"/>
    </source>
</evidence>
<evidence type="ECO:0000256" key="6">
    <source>
        <dbReference type="ARBA" id="ARBA00022776"/>
    </source>
</evidence>
<keyword evidence="9" id="KW-0131">Cell cycle</keyword>
<evidence type="ECO:0000256" key="12">
    <source>
        <dbReference type="SAM" id="MobiDB-lite"/>
    </source>
</evidence>
<evidence type="ECO:0000256" key="2">
    <source>
        <dbReference type="ARBA" id="ARBA00004906"/>
    </source>
</evidence>
<comment type="similarity">
    <text evidence="3">Belongs to the APC13 family.</text>
</comment>
<dbReference type="InterPro" id="IPR008401">
    <property type="entry name" value="Apc13"/>
</dbReference>
<dbReference type="Pfam" id="PF05839">
    <property type="entry name" value="Apc13p"/>
    <property type="match status" value="1"/>
</dbReference>
<proteinExistence type="inferred from homology"/>
<keyword evidence="7" id="KW-0833">Ubl conjugation pathway</keyword>
<organism evidence="14 15">
    <name type="scientific">Saguinus oedipus</name>
    <name type="common">Cotton-top tamarin</name>
    <name type="synonym">Oedipomidas oedipus</name>
    <dbReference type="NCBI Taxonomy" id="9490"/>
    <lineage>
        <taxon>Eukaryota</taxon>
        <taxon>Metazoa</taxon>
        <taxon>Chordata</taxon>
        <taxon>Craniata</taxon>
        <taxon>Vertebrata</taxon>
        <taxon>Euteleostomi</taxon>
        <taxon>Mammalia</taxon>
        <taxon>Eutheria</taxon>
        <taxon>Euarchontoglires</taxon>
        <taxon>Primates</taxon>
        <taxon>Haplorrhini</taxon>
        <taxon>Platyrrhini</taxon>
        <taxon>Cebidae</taxon>
        <taxon>Callitrichinae</taxon>
        <taxon>Saguinus</taxon>
    </lineage>
</organism>
<evidence type="ECO:0000256" key="4">
    <source>
        <dbReference type="ARBA" id="ARBA00013935"/>
    </source>
</evidence>
<dbReference type="Gene3D" id="1.20.1260.10">
    <property type="match status" value="1"/>
</dbReference>